<dbReference type="HAMAP" id="MF_00340">
    <property type="entry name" value="Ribosomal_bL32"/>
    <property type="match status" value="1"/>
</dbReference>
<dbReference type="GO" id="GO:0003735">
    <property type="term" value="F:structural constituent of ribosome"/>
    <property type="evidence" value="ECO:0007669"/>
    <property type="project" value="InterPro"/>
</dbReference>
<gene>
    <name evidence="5 7" type="primary">rpmF</name>
    <name evidence="7" type="ORF">PDESU_00177</name>
</gene>
<sequence length="62" mass="6638">MAVPKRKTSKSKSASRKAQNTKKPVARASSCSQCGAPAQPHHACKSCGYYNGRQVLSVTTEE</sequence>
<organism evidence="7 8">
    <name type="scientific">Pontiella desulfatans</name>
    <dbReference type="NCBI Taxonomy" id="2750659"/>
    <lineage>
        <taxon>Bacteria</taxon>
        <taxon>Pseudomonadati</taxon>
        <taxon>Kiritimatiellota</taxon>
        <taxon>Kiritimatiellia</taxon>
        <taxon>Kiritimatiellales</taxon>
        <taxon>Pontiellaceae</taxon>
        <taxon>Pontiella</taxon>
    </lineage>
</organism>
<dbReference type="GO" id="GO:0015934">
    <property type="term" value="C:large ribosomal subunit"/>
    <property type="evidence" value="ECO:0007669"/>
    <property type="project" value="InterPro"/>
</dbReference>
<proteinExistence type="inferred from homology"/>
<accession>A0A6C2TVS2</accession>
<dbReference type="InterPro" id="IPR011332">
    <property type="entry name" value="Ribosomal_zn-bd"/>
</dbReference>
<evidence type="ECO:0000256" key="4">
    <source>
        <dbReference type="ARBA" id="ARBA00035178"/>
    </source>
</evidence>
<keyword evidence="8" id="KW-1185">Reference proteome</keyword>
<dbReference type="AlphaFoldDB" id="A0A6C2TVS2"/>
<evidence type="ECO:0000256" key="2">
    <source>
        <dbReference type="ARBA" id="ARBA00022980"/>
    </source>
</evidence>
<dbReference type="InterPro" id="IPR044957">
    <property type="entry name" value="Ribosomal_bL32_bact"/>
</dbReference>
<feature type="region of interest" description="Disordered" evidence="6">
    <location>
        <begin position="1"/>
        <end position="32"/>
    </location>
</feature>
<dbReference type="EMBL" id="CAAHFG010000001">
    <property type="protein sequence ID" value="VGO11632.1"/>
    <property type="molecule type" value="Genomic_DNA"/>
</dbReference>
<keyword evidence="3 5" id="KW-0687">Ribonucleoprotein</keyword>
<keyword evidence="2 5" id="KW-0689">Ribosomal protein</keyword>
<name>A0A6C2TVS2_PONDE</name>
<reference evidence="7 8" key="1">
    <citation type="submission" date="2019-04" db="EMBL/GenBank/DDBJ databases">
        <authorList>
            <person name="Van Vliet M D."/>
        </authorList>
    </citation>
    <scope>NUCLEOTIDE SEQUENCE [LARGE SCALE GENOMIC DNA]</scope>
    <source>
        <strain evidence="7 8">F1</strain>
    </source>
</reference>
<dbReference type="NCBIfam" id="TIGR01031">
    <property type="entry name" value="rpmF_bact"/>
    <property type="match status" value="1"/>
</dbReference>
<dbReference type="GO" id="GO:0006412">
    <property type="term" value="P:translation"/>
    <property type="evidence" value="ECO:0007669"/>
    <property type="project" value="UniProtKB-UniRule"/>
</dbReference>
<dbReference type="RefSeq" id="WP_136077375.1">
    <property type="nucleotide sequence ID" value="NZ_CAAHFG010000001.1"/>
</dbReference>
<evidence type="ECO:0000256" key="5">
    <source>
        <dbReference type="HAMAP-Rule" id="MF_00340"/>
    </source>
</evidence>
<dbReference type="PANTHER" id="PTHR35534:SF1">
    <property type="entry name" value="LARGE RIBOSOMAL SUBUNIT PROTEIN BL32"/>
    <property type="match status" value="1"/>
</dbReference>
<comment type="similarity">
    <text evidence="1 5">Belongs to the bacterial ribosomal protein bL32 family.</text>
</comment>
<evidence type="ECO:0000256" key="3">
    <source>
        <dbReference type="ARBA" id="ARBA00023274"/>
    </source>
</evidence>
<protein>
    <recommendedName>
        <fullName evidence="4 5">Large ribosomal subunit protein bL32</fullName>
    </recommendedName>
</protein>
<feature type="compositionally biased region" description="Basic residues" evidence="6">
    <location>
        <begin position="1"/>
        <end position="15"/>
    </location>
</feature>
<dbReference type="Pfam" id="PF01783">
    <property type="entry name" value="Ribosomal_L32p"/>
    <property type="match status" value="1"/>
</dbReference>
<evidence type="ECO:0000256" key="6">
    <source>
        <dbReference type="SAM" id="MobiDB-lite"/>
    </source>
</evidence>
<evidence type="ECO:0000256" key="1">
    <source>
        <dbReference type="ARBA" id="ARBA00008560"/>
    </source>
</evidence>
<dbReference type="SUPFAM" id="SSF57829">
    <property type="entry name" value="Zn-binding ribosomal proteins"/>
    <property type="match status" value="1"/>
</dbReference>
<evidence type="ECO:0000313" key="8">
    <source>
        <dbReference type="Proteomes" id="UP000366872"/>
    </source>
</evidence>
<dbReference type="PANTHER" id="PTHR35534">
    <property type="entry name" value="50S RIBOSOMAL PROTEIN L32"/>
    <property type="match status" value="1"/>
</dbReference>
<evidence type="ECO:0000313" key="7">
    <source>
        <dbReference type="EMBL" id="VGO11632.1"/>
    </source>
</evidence>
<dbReference type="InterPro" id="IPR002677">
    <property type="entry name" value="Ribosomal_bL32"/>
</dbReference>
<dbReference type="Proteomes" id="UP000366872">
    <property type="component" value="Unassembled WGS sequence"/>
</dbReference>